<protein>
    <recommendedName>
        <fullName evidence="3">WG repeat-containing protein</fullName>
    </recommendedName>
</protein>
<name>A0A4R5DBQ8_9BACT</name>
<dbReference type="Proteomes" id="UP000294850">
    <property type="component" value="Unassembled WGS sequence"/>
</dbReference>
<reference evidence="1 2" key="1">
    <citation type="submission" date="2019-03" db="EMBL/GenBank/DDBJ databases">
        <title>Dyadobacter AR-3-6 sp. nov., isolated from arctic soil.</title>
        <authorList>
            <person name="Chaudhary D.K."/>
        </authorList>
    </citation>
    <scope>NUCLEOTIDE SEQUENCE [LARGE SCALE GENOMIC DNA]</scope>
    <source>
        <strain evidence="1 2">AR-3-6</strain>
    </source>
</reference>
<dbReference type="OrthoDB" id="951799at2"/>
<proteinExistence type="predicted"/>
<dbReference type="RefSeq" id="WP_131962188.1">
    <property type="nucleotide sequence ID" value="NZ_SMFL01000020.1"/>
</dbReference>
<keyword evidence="2" id="KW-1185">Reference proteome</keyword>
<accession>A0A4R5DBQ8</accession>
<evidence type="ECO:0000313" key="1">
    <source>
        <dbReference type="EMBL" id="TDE09420.1"/>
    </source>
</evidence>
<dbReference type="EMBL" id="SMFL01000020">
    <property type="protein sequence ID" value="TDE09420.1"/>
    <property type="molecule type" value="Genomic_DNA"/>
</dbReference>
<dbReference type="AlphaFoldDB" id="A0A4R5DBQ8"/>
<gene>
    <name evidence="1" type="ORF">E0F88_30850</name>
</gene>
<evidence type="ECO:0000313" key="2">
    <source>
        <dbReference type="Proteomes" id="UP000294850"/>
    </source>
</evidence>
<sequence length="132" mass="15821">MKSICFTVLMAILPSLLIGQRILRYSNESKRATGDTLIEKITPQRYGRYVRIRYYDGSKQKLFKDSLWGYIDKKGTVYRIYRREHYKVLETDEIGKYAYKKYVGKAWRTYPAYSKNLDSRIVNRKKKLQKLD</sequence>
<evidence type="ECO:0008006" key="3">
    <source>
        <dbReference type="Google" id="ProtNLM"/>
    </source>
</evidence>
<comment type="caution">
    <text evidence="1">The sequence shown here is derived from an EMBL/GenBank/DDBJ whole genome shotgun (WGS) entry which is preliminary data.</text>
</comment>
<organism evidence="1 2">
    <name type="scientific">Dyadobacter psychrotolerans</name>
    <dbReference type="NCBI Taxonomy" id="2541721"/>
    <lineage>
        <taxon>Bacteria</taxon>
        <taxon>Pseudomonadati</taxon>
        <taxon>Bacteroidota</taxon>
        <taxon>Cytophagia</taxon>
        <taxon>Cytophagales</taxon>
        <taxon>Spirosomataceae</taxon>
        <taxon>Dyadobacter</taxon>
    </lineage>
</organism>